<comment type="caution">
    <text evidence="1">The sequence shown here is derived from an EMBL/GenBank/DDBJ whole genome shotgun (WGS) entry which is preliminary data.</text>
</comment>
<gene>
    <name evidence="1" type="ORF">FHR83_008364</name>
</gene>
<proteinExistence type="predicted"/>
<dbReference type="Proteomes" id="UP000590749">
    <property type="component" value="Unassembled WGS sequence"/>
</dbReference>
<organism evidence="1 2">
    <name type="scientific">Actinoplanes campanulatus</name>
    <dbReference type="NCBI Taxonomy" id="113559"/>
    <lineage>
        <taxon>Bacteria</taxon>
        <taxon>Bacillati</taxon>
        <taxon>Actinomycetota</taxon>
        <taxon>Actinomycetes</taxon>
        <taxon>Micromonosporales</taxon>
        <taxon>Micromonosporaceae</taxon>
        <taxon>Actinoplanes</taxon>
    </lineage>
</organism>
<keyword evidence="2" id="KW-1185">Reference proteome</keyword>
<name>A0A7W5ARQ2_9ACTN</name>
<protein>
    <submittedName>
        <fullName evidence="1">Uncharacterized protein</fullName>
    </submittedName>
</protein>
<sequence>MDVQAQSRRVHDGTVTGDHAGLLQTLDAGAGRRLGDVSTGPVTLWGPARIFLERGVRRSA</sequence>
<reference evidence="1 2" key="1">
    <citation type="submission" date="2020-08" db="EMBL/GenBank/DDBJ databases">
        <title>Genomic Encyclopedia of Type Strains, Phase III (KMG-III): the genomes of soil and plant-associated and newly described type strains.</title>
        <authorList>
            <person name="Whitman W."/>
        </authorList>
    </citation>
    <scope>NUCLEOTIDE SEQUENCE [LARGE SCALE GENOMIC DNA]</scope>
    <source>
        <strain evidence="1 2">CECT 3287</strain>
    </source>
</reference>
<evidence type="ECO:0000313" key="2">
    <source>
        <dbReference type="Proteomes" id="UP000590749"/>
    </source>
</evidence>
<dbReference type="AlphaFoldDB" id="A0A7W5ARQ2"/>
<evidence type="ECO:0000313" key="1">
    <source>
        <dbReference type="EMBL" id="MBB3100639.1"/>
    </source>
</evidence>
<accession>A0A7W5ARQ2</accession>
<dbReference type="EMBL" id="JACHXF010000027">
    <property type="protein sequence ID" value="MBB3100639.1"/>
    <property type="molecule type" value="Genomic_DNA"/>
</dbReference>